<dbReference type="Gene3D" id="3.50.50.60">
    <property type="entry name" value="FAD/NAD(P)-binding domain"/>
    <property type="match status" value="3"/>
</dbReference>
<feature type="domain" description="Glucose-methanol-choline oxidoreductase N-terminal" evidence="2">
    <location>
        <begin position="1392"/>
        <end position="1406"/>
    </location>
</feature>
<dbReference type="SUPFAM" id="SSF54373">
    <property type="entry name" value="FAD-linked reductases, C-terminal domain"/>
    <property type="match status" value="3"/>
</dbReference>
<dbReference type="PROSITE" id="PS00624">
    <property type="entry name" value="GMC_OXRED_2"/>
    <property type="match status" value="3"/>
</dbReference>
<evidence type="ECO:0000313" key="3">
    <source>
        <dbReference type="EMBL" id="CAD7588847.1"/>
    </source>
</evidence>
<accession>A0A7R9JU50</accession>
<evidence type="ECO:0000259" key="2">
    <source>
        <dbReference type="PROSITE" id="PS00624"/>
    </source>
</evidence>
<dbReference type="Pfam" id="PF05199">
    <property type="entry name" value="GMC_oxred_C"/>
    <property type="match status" value="3"/>
</dbReference>
<protein>
    <recommendedName>
        <fullName evidence="2">Glucose-methanol-choline oxidoreductase N-terminal domain-containing protein</fullName>
    </recommendedName>
</protein>
<reference evidence="3" key="1">
    <citation type="submission" date="2020-11" db="EMBL/GenBank/DDBJ databases">
        <authorList>
            <person name="Tran Van P."/>
        </authorList>
    </citation>
    <scope>NUCLEOTIDE SEQUENCE</scope>
</reference>
<dbReference type="InterPro" id="IPR012132">
    <property type="entry name" value="GMC_OxRdtase"/>
</dbReference>
<dbReference type="PANTHER" id="PTHR11552">
    <property type="entry name" value="GLUCOSE-METHANOL-CHOLINE GMC OXIDOREDUCTASE"/>
    <property type="match status" value="1"/>
</dbReference>
<dbReference type="Pfam" id="PF00732">
    <property type="entry name" value="GMC_oxred_N"/>
    <property type="match status" value="3"/>
</dbReference>
<dbReference type="GO" id="GO:0050660">
    <property type="term" value="F:flavin adenine dinucleotide binding"/>
    <property type="evidence" value="ECO:0007669"/>
    <property type="project" value="InterPro"/>
</dbReference>
<sequence>MVNISCEAGSFIDTTGYIPSSCGANYTLFMGLVTQLLIANSDISEPSKRLGREGTLINDFSEYDFVVVGAGAVGPIVASRLSENAGWNVLLLEAGPEEPTTTEIPSFAVSAVGSSLDWKYKTQPQENACLNTGGVCSWPRGKMVGGTTAMQGMMYTRGHPSIYDSWAEAGNDGWGYKDFLQYLIKSEKNKDKDIVDSGYHGFDGLMPVQQFAYHPILSEVIVEAGMELGYRNGDVTGANQTGVAITLMMVEDSLRASSSRIYLRPNKNRDNLHVAINSHVTKVLINTTTNTAYGIQFLDSDNNLKTVLARKEVILSAGTIGSPQLLLLSGVGPSEDLESLGIEVKQDLPVGENLRNHVSVGIGFLINDTAYTELNLETLNQFLLNRTGPMAGSGLTQTTAFILSKYAENEVPDLQVFFDGFSATCSSTGLAQECTDGSVGNCGQRYIYSRPTNILPLSKGYLKLNSTDPLDYPLIYPNYLSEQRDVDILVEGIKTVINFTKTAAMQRWGFVTNTTPTPGCENLEFETDEYFECSVRRSTGPENHQGGTCKMGPEGDATAVVSPELKVHGIHNLRVADMSIMPYIVNSNPIATLVAIGEKASDLIKSSSNFATFMTLVGTLLTNTTNITDPCNRLGQDGTLLKDLEEYDFIVIGAGAAGPVITSRLSENTNWEVLLLEAGPEEPSITEIPTYAMGAIGTAVDWQYSTQEQNTSCLSTGGICSWPRGKMIGGSMALQGMMYTRGNKVIYDGWADAGNDGWSYEEVLPYFIKAENNKAKDIESDYHGFDGPLIINHFPYHPVISEDIVSAAEEIGYRNGDVTGKNQTGIAIALMTVDEGLRSSTPRMYLRPHKNRTNLHVSINSHVTKILIHPNNHTAYAVQFLDSNNVTKTVYARKEIILSAGAIGSPHILLLSGVGPKEILEKLGIKVLSDLPVGKNLHNHVSMGFGFTTNDTATEELTSETLSQFIINRTGPLASTGLTQTTLFMTSQYAEEDVPDLQVFLDGYSASCSRTGLEAECSDGTIGTCGRRYINARPTNVWPRSRGYLTLNTTNPLDYPLIYPNYLTEQLDVNVLIDGIKQLISLIGTKALAKWDFQQDTTPVDGCEDIEFGSDNYWECVIRRETGPENHQGGTCKMGALNDSTAVVDPQLKVIGIQNLRILLLEAGIEEPYAADVPAFAPLMQQSNIDWRYRTMPEHHSCRSRRDGRCDWARGKVMGGSSTINYMIYARGNPRDYDEWAEDGNEGWSYEEVLPYFKKSEDNEDKEIYHHNKKYHGKGGYQTVEWFPYQDYNIDAILDGLEELGYPRTDVNAHKQIGTMKFQTTSRHGIRLSTNGAFIRPIRHKRRNLTIRTQAHVTRVLIDPKHKQAFGVEFLYQGEKTLRTAIARKEVILSAGSINSPKILMLSGVGPKVHIEAVGIHLLKNLKVGYNLQDHVTSDGLVFVLNKTATSANKNERIEDLYKYKKTHKGPLTSTGPLQTGAFIQTHYAHDKDVPDIQYSFDVANIKNLLHSPEDTTNAEPLSYYDGLTVRTILLRPKSKGVIALNTTDPVWGPPLIFPGYFTKDPDIDVIVEGLQIAMKLIYTKPFRHIGALIFDIPMPACTKYKFGTRSYWKCIVMEYTTTIYHPVGTCKMGSKYDETAVVDPRLRVHGIKSLRVIDASIMPKIVRGNTNAPTIMIAEKGADMIKEDCLQSL</sequence>
<dbReference type="GO" id="GO:0016614">
    <property type="term" value="F:oxidoreductase activity, acting on CH-OH group of donors"/>
    <property type="evidence" value="ECO:0007669"/>
    <property type="project" value="InterPro"/>
</dbReference>
<name>A0A7R9JU50_TIMGE</name>
<dbReference type="EMBL" id="OE839883">
    <property type="protein sequence ID" value="CAD7588847.1"/>
    <property type="molecule type" value="Genomic_DNA"/>
</dbReference>
<dbReference type="InterPro" id="IPR000172">
    <property type="entry name" value="GMC_OxRdtase_N"/>
</dbReference>
<evidence type="ECO:0000256" key="1">
    <source>
        <dbReference type="ARBA" id="ARBA00010790"/>
    </source>
</evidence>
<proteinExistence type="inferred from homology"/>
<feature type="domain" description="Glucose-methanol-choline oxidoreductase N-terminal" evidence="2">
    <location>
        <begin position="901"/>
        <end position="915"/>
    </location>
</feature>
<dbReference type="InterPro" id="IPR036188">
    <property type="entry name" value="FAD/NAD-bd_sf"/>
</dbReference>
<dbReference type="Gene3D" id="3.30.560.10">
    <property type="entry name" value="Glucose Oxidase, domain 3"/>
    <property type="match status" value="3"/>
</dbReference>
<dbReference type="InterPro" id="IPR007867">
    <property type="entry name" value="GMC_OxRtase_C"/>
</dbReference>
<dbReference type="PANTHER" id="PTHR11552:SF217">
    <property type="entry name" value="GLUCOSE DEHYDROGENASE [FAD, QUINONE]"/>
    <property type="match status" value="1"/>
</dbReference>
<organism evidence="3">
    <name type="scientific">Timema genevievae</name>
    <name type="common">Walking stick</name>
    <dbReference type="NCBI Taxonomy" id="629358"/>
    <lineage>
        <taxon>Eukaryota</taxon>
        <taxon>Metazoa</taxon>
        <taxon>Ecdysozoa</taxon>
        <taxon>Arthropoda</taxon>
        <taxon>Hexapoda</taxon>
        <taxon>Insecta</taxon>
        <taxon>Pterygota</taxon>
        <taxon>Neoptera</taxon>
        <taxon>Polyneoptera</taxon>
        <taxon>Phasmatodea</taxon>
        <taxon>Timematodea</taxon>
        <taxon>Timematoidea</taxon>
        <taxon>Timematidae</taxon>
        <taxon>Timema</taxon>
    </lineage>
</organism>
<comment type="similarity">
    <text evidence="1">Belongs to the GMC oxidoreductase family.</text>
</comment>
<feature type="domain" description="Glucose-methanol-choline oxidoreductase N-terminal" evidence="2">
    <location>
        <begin position="318"/>
        <end position="332"/>
    </location>
</feature>
<dbReference type="SUPFAM" id="SSF51905">
    <property type="entry name" value="FAD/NAD(P)-binding domain"/>
    <property type="match status" value="3"/>
</dbReference>
<gene>
    <name evidence="3" type="ORF">TGEB3V08_LOCUS2867</name>
</gene>